<dbReference type="GO" id="GO:0003677">
    <property type="term" value="F:DNA binding"/>
    <property type="evidence" value="ECO:0007669"/>
    <property type="project" value="InterPro"/>
</dbReference>
<evidence type="ECO:0000256" key="1">
    <source>
        <dbReference type="SAM" id="MobiDB-lite"/>
    </source>
</evidence>
<comment type="caution">
    <text evidence="2">The sequence shown here is derived from an EMBL/GenBank/DDBJ whole genome shotgun (WGS) entry which is preliminary data.</text>
</comment>
<accession>A0A9P8BZ67</accession>
<dbReference type="EMBL" id="JAHRHY010000001">
    <property type="protein sequence ID" value="KAG9073358.1"/>
    <property type="molecule type" value="Genomic_DNA"/>
</dbReference>
<dbReference type="Gene3D" id="1.10.443.20">
    <property type="entry name" value="Centromere DNA-binding protein complex CBF3 subunit, domain 2"/>
    <property type="match status" value="1"/>
</dbReference>
<evidence type="ECO:0008006" key="4">
    <source>
        <dbReference type="Google" id="ProtNLM"/>
    </source>
</evidence>
<gene>
    <name evidence="2" type="ORF">KI688_001152</name>
</gene>
<reference evidence="2" key="1">
    <citation type="submission" date="2021-06" db="EMBL/GenBank/DDBJ databases">
        <title>Genome Sequence of Mortierella hyaline Strain SCG-10, a Cold-Adapted, Nitrate-Reducing Fungus Isolated from Soil in Minnesota, USA.</title>
        <authorList>
            <person name="Aldossari N."/>
        </authorList>
    </citation>
    <scope>NUCLEOTIDE SEQUENCE</scope>
    <source>
        <strain evidence="2">SCG-10</strain>
    </source>
</reference>
<sequence>MDKTLQDTDSDYSASSADEDDSENDEDKPAEAAHTHTSIMTRRRKAQGWVQPPVKKSRLDQRTRRSGESFEKYQQRMRWDRELDAMKASSLNKAKESNPNKVKLNKKELDAVHLRHREKLALYESSDLRIQQHARGTRTAYGQFHRHWRVSEYRNNGFLKEGGGPISAIRGAAVDAITSAYKTRIAGDPRTESKKYATINHADGRELDKLQDVMKAAWMDRYPKDEDSKGGKNQPHKLTSLRARVAYAMAGAFQPGLPPWIKRDCLTPPVELQQHIFPFIEEDYFTECPDWLLWTRNIMEGRSELDGRPNPMPMPDESNRSAVLRLKFLLLLVHLRKVLLQDAAALLELKPKDGVLYGHHHVFNLPVFKSPEFLVFKERLVAKMLTLAPPQSDSLRHNAPYLEAEFRLLNSVMAEGLQTIKRRLDQATKEFSAEFKELLRNSTNTITNTIKTVSSAQSATHLAAIGDDQDLHAQAMLMVLQAMPGLYRQSLLQLKRLKSPATAATTVSAPLQPEPIPLPQRNQQSNLATPLENHLDDTDDYAVEAVELETPSFEQLDAMDVVENLAQATQDVAPQLLSMQVQSAPSSRPNLSLEERLDMLAVEVAESRCIIEFDVSGGFTYEMISRSRPLEEHWEEWFYGLNRDGLQQPSIYWLNGVHRRHTFANSHIAATAWRYVDPTKNRNIYNVLWTFKKAVVRGVLKIMLEREGDIRDREKAALAEVAASIQHTTTTLNQFQKMNRKN</sequence>
<feature type="compositionally biased region" description="Acidic residues" evidence="1">
    <location>
        <begin position="17"/>
        <end position="26"/>
    </location>
</feature>
<protein>
    <recommendedName>
        <fullName evidence="4">Ndc10 domain-containing protein</fullName>
    </recommendedName>
</protein>
<proteinExistence type="predicted"/>
<organism evidence="2 3">
    <name type="scientific">Linnemannia hyalina</name>
    <dbReference type="NCBI Taxonomy" id="64524"/>
    <lineage>
        <taxon>Eukaryota</taxon>
        <taxon>Fungi</taxon>
        <taxon>Fungi incertae sedis</taxon>
        <taxon>Mucoromycota</taxon>
        <taxon>Mortierellomycotina</taxon>
        <taxon>Mortierellomycetes</taxon>
        <taxon>Mortierellales</taxon>
        <taxon>Mortierellaceae</taxon>
        <taxon>Linnemannia</taxon>
    </lineage>
</organism>
<feature type="compositionally biased region" description="Basic and acidic residues" evidence="1">
    <location>
        <begin position="57"/>
        <end position="73"/>
    </location>
</feature>
<keyword evidence="3" id="KW-1185">Reference proteome</keyword>
<name>A0A9P8BZ67_9FUNG</name>
<dbReference type="InterPro" id="IPR038279">
    <property type="entry name" value="Ndc10_dom2_sf"/>
</dbReference>
<feature type="region of interest" description="Disordered" evidence="1">
    <location>
        <begin position="1"/>
        <end position="73"/>
    </location>
</feature>
<dbReference type="OrthoDB" id="2446789at2759"/>
<evidence type="ECO:0000313" key="2">
    <source>
        <dbReference type="EMBL" id="KAG9073358.1"/>
    </source>
</evidence>
<dbReference type="Proteomes" id="UP000707451">
    <property type="component" value="Unassembled WGS sequence"/>
</dbReference>
<dbReference type="AlphaFoldDB" id="A0A9P8BZ67"/>
<evidence type="ECO:0000313" key="3">
    <source>
        <dbReference type="Proteomes" id="UP000707451"/>
    </source>
</evidence>